<keyword evidence="2" id="KW-1185">Reference proteome</keyword>
<dbReference type="Proteomes" id="UP000054976">
    <property type="component" value="Unassembled WGS sequence"/>
</dbReference>
<name>A0A0U9IAM4_9BACT</name>
<proteinExistence type="predicted"/>
<evidence type="ECO:0000313" key="2">
    <source>
        <dbReference type="Proteomes" id="UP000054976"/>
    </source>
</evidence>
<dbReference type="STRING" id="86166.TAGGR_2224"/>
<organism evidence="1 2">
    <name type="scientific">Thermodesulfovibrio aggregans</name>
    <dbReference type="NCBI Taxonomy" id="86166"/>
    <lineage>
        <taxon>Bacteria</taxon>
        <taxon>Pseudomonadati</taxon>
        <taxon>Nitrospirota</taxon>
        <taxon>Thermodesulfovibrionia</taxon>
        <taxon>Thermodesulfovibrionales</taxon>
        <taxon>Thermodesulfovibrionaceae</taxon>
        <taxon>Thermodesulfovibrio</taxon>
    </lineage>
</organism>
<gene>
    <name evidence="1" type="ORF">TAGGR_2224</name>
</gene>
<dbReference type="EMBL" id="BCNO01000002">
    <property type="protein sequence ID" value="GAQ95334.1"/>
    <property type="molecule type" value="Genomic_DNA"/>
</dbReference>
<dbReference type="AlphaFoldDB" id="A0A0U9IAM4"/>
<protein>
    <submittedName>
        <fullName evidence="1">Lipopolysaccharide-assembly, LptC-related</fullName>
    </submittedName>
</protein>
<accession>A0A0U9IAM4</accession>
<reference evidence="2" key="1">
    <citation type="submission" date="2016-01" db="EMBL/GenBank/DDBJ databases">
        <title>Draft genome sequence of Thermodesulfovibrio aggregans strain TGE-P1.</title>
        <authorList>
            <person name="Sekiguchi Y."/>
            <person name="Ohashi A."/>
            <person name="Matsuura N."/>
            <person name="Tourlousse M.D."/>
        </authorList>
    </citation>
    <scope>NUCLEOTIDE SEQUENCE [LARGE SCALE GENOMIC DNA]</scope>
    <source>
        <strain evidence="2">TGE-P1</strain>
    </source>
</reference>
<dbReference type="Pfam" id="PF06835">
    <property type="entry name" value="LptC"/>
    <property type="match status" value="1"/>
</dbReference>
<sequence length="192" mass="21963">MSKFFKNRNLRVFYGIFKTRMKKLLLVVASLIAVITLVSVLDYLDRESPVKVKVSMEGSFFKDAQFIQKKDGQLKLQLFSQQAFMSEDGKLMELQGLTMFFPEKNFTVKARKGFYWTESGDLILSEGIEGISKDYKIYGSEAYWIAKDKTLYSDNPLKIEGSRFIIEGNSGKASENLIELKKGVKAIVYSKK</sequence>
<evidence type="ECO:0000313" key="1">
    <source>
        <dbReference type="EMBL" id="GAQ95334.1"/>
    </source>
</evidence>
<comment type="caution">
    <text evidence="1">The sequence shown here is derived from an EMBL/GenBank/DDBJ whole genome shotgun (WGS) entry which is preliminary data.</text>
</comment>
<dbReference type="InterPro" id="IPR010664">
    <property type="entry name" value="LipoPS_assembly_LptC-rel"/>
</dbReference>